<keyword evidence="1" id="KW-0812">Transmembrane</keyword>
<proteinExistence type="predicted"/>
<feature type="transmembrane region" description="Helical" evidence="1">
    <location>
        <begin position="6"/>
        <end position="27"/>
    </location>
</feature>
<keyword evidence="1" id="KW-0472">Membrane</keyword>
<comment type="caution">
    <text evidence="2">The sequence shown here is derived from an EMBL/GenBank/DDBJ whole genome shotgun (WGS) entry which is preliminary data.</text>
</comment>
<protein>
    <recommendedName>
        <fullName evidence="4">DUF4230 domain-containing protein</fullName>
    </recommendedName>
</protein>
<accession>A0A502DM59</accession>
<gene>
    <name evidence="2" type="ORF">EAH82_17005</name>
</gene>
<dbReference type="OrthoDB" id="8911849at2"/>
<dbReference type="RefSeq" id="WP_140843769.1">
    <property type="nucleotide sequence ID" value="NZ_RCZI01000005.1"/>
</dbReference>
<sequence>MHRPARFPVLWTIAAIAVGVAGALLYVRGMPWRSTGEQVRMLDPAQVVVLRTPGGFLEVSTLMKNEEFRWRSSYTCMGQDCGGLLGERIGQIRVPVHYTYRIPLAETWTLTLDGDAYVLSVPAPQPLLPPGIETQKAEITSERGGLVAPPAAGNQAMLLKNLGPELAQRAQRIEYLNQQMPAAKKTVQEFAEKWMKEQMPGPARPVRIEVRMGNDG</sequence>
<reference evidence="2 3" key="1">
    <citation type="journal article" date="2019" name="Environ. Microbiol.">
        <title>Species interactions and distinct microbial communities in high Arctic permafrost affected cryosols are associated with the CH4 and CO2 gas fluxes.</title>
        <authorList>
            <person name="Altshuler I."/>
            <person name="Hamel J."/>
            <person name="Turney S."/>
            <person name="Magnuson E."/>
            <person name="Levesque R."/>
            <person name="Greer C."/>
            <person name="Whyte L.G."/>
        </authorList>
    </citation>
    <scope>NUCLEOTIDE SEQUENCE [LARGE SCALE GENOMIC DNA]</scope>
    <source>
        <strain evidence="2 3">S06.C</strain>
    </source>
</reference>
<evidence type="ECO:0000313" key="2">
    <source>
        <dbReference type="EMBL" id="TPG25251.1"/>
    </source>
</evidence>
<keyword evidence="1" id="KW-1133">Transmembrane helix</keyword>
<name>A0A502DM59_9BURK</name>
<evidence type="ECO:0000313" key="3">
    <source>
        <dbReference type="Proteomes" id="UP000319212"/>
    </source>
</evidence>
<evidence type="ECO:0008006" key="4">
    <source>
        <dbReference type="Google" id="ProtNLM"/>
    </source>
</evidence>
<dbReference type="AlphaFoldDB" id="A0A502DM59"/>
<evidence type="ECO:0000256" key="1">
    <source>
        <dbReference type="SAM" id="Phobius"/>
    </source>
</evidence>
<organism evidence="2 3">
    <name type="scientific">Variovorax guangxiensis</name>
    <dbReference type="NCBI Taxonomy" id="1775474"/>
    <lineage>
        <taxon>Bacteria</taxon>
        <taxon>Pseudomonadati</taxon>
        <taxon>Pseudomonadota</taxon>
        <taxon>Betaproteobacteria</taxon>
        <taxon>Burkholderiales</taxon>
        <taxon>Comamonadaceae</taxon>
        <taxon>Variovorax</taxon>
    </lineage>
</organism>
<dbReference type="EMBL" id="RCZI01000005">
    <property type="protein sequence ID" value="TPG25251.1"/>
    <property type="molecule type" value="Genomic_DNA"/>
</dbReference>
<dbReference type="Proteomes" id="UP000319212">
    <property type="component" value="Unassembled WGS sequence"/>
</dbReference>